<evidence type="ECO:0000313" key="2">
    <source>
        <dbReference type="Proteomes" id="UP000887565"/>
    </source>
</evidence>
<name>A0A915HMS3_ROMCU</name>
<keyword evidence="2" id="KW-1185">Reference proteome</keyword>
<evidence type="ECO:0000313" key="3">
    <source>
        <dbReference type="WBParaSite" id="nRc.2.0.1.t02647-RA"/>
    </source>
</evidence>
<proteinExistence type="predicted"/>
<feature type="region of interest" description="Disordered" evidence="1">
    <location>
        <begin position="514"/>
        <end position="576"/>
    </location>
</feature>
<feature type="compositionally biased region" description="Pro residues" evidence="1">
    <location>
        <begin position="536"/>
        <end position="551"/>
    </location>
</feature>
<reference evidence="3" key="1">
    <citation type="submission" date="2022-11" db="UniProtKB">
        <authorList>
            <consortium name="WormBaseParasite"/>
        </authorList>
    </citation>
    <scope>IDENTIFICATION</scope>
</reference>
<dbReference type="Proteomes" id="UP000887565">
    <property type="component" value="Unplaced"/>
</dbReference>
<sequence>MNFASVAAANLNIAATNPMISQAGSSAMDQEKFVVNVEKIYENDAKSHVVLQKSMDTINKAPGYRGAKSISSIIEPQSEIDAKLESISPVSNMPHNVVQRNDGDWTKKTDGKLIAVDLLSDLPVPTNTPLSPPHESPNLVSHILDTQPVSNLSGSNRTTESIGVKDIRKSTLAYLPAEEQPPSNSATTNFMHQHAAFDIEGRRSAGASFGSYFSPVPPPRPASALENVKSDSYSNANDTQYDIINTNFASTNNKQSIKEIQNVLPFSPKDFHNFNLAMSNLLLPTPIGGERRSKTNVNEFPPPVLDQQNFQQQMSQTWNADEKNWMSNISSNIPHSFHGINNVPNPTKQPLANNYLNYNGSVVNEDFTLSSNLNNVENSLVENSSNAKSCEKDFPVNSNDFWINNQIKSLGNYQILQNCLNNLPPETYVNNFFGSSSLCDVQQQNSSHLLPSAPPPLNFGSKMSLFGRNSAADPWSSNGNGVSVGGVSNSLPYCQTSPQSQPWKFANGGDYFPTTAQTSFAPPPQQSLLKDRPFAYYPPPPPTMNQPPPPQLQQFRSRQSAPPNPPPQQHGWSGWT</sequence>
<organism evidence="2 3">
    <name type="scientific">Romanomermis culicivorax</name>
    <name type="common">Nematode worm</name>
    <dbReference type="NCBI Taxonomy" id="13658"/>
    <lineage>
        <taxon>Eukaryota</taxon>
        <taxon>Metazoa</taxon>
        <taxon>Ecdysozoa</taxon>
        <taxon>Nematoda</taxon>
        <taxon>Enoplea</taxon>
        <taxon>Dorylaimia</taxon>
        <taxon>Mermithida</taxon>
        <taxon>Mermithoidea</taxon>
        <taxon>Mermithidae</taxon>
        <taxon>Romanomermis</taxon>
    </lineage>
</organism>
<dbReference type="WBParaSite" id="nRc.2.0.1.t02647-RA">
    <property type="protein sequence ID" value="nRc.2.0.1.t02647-RA"/>
    <property type="gene ID" value="nRc.2.0.1.g02647"/>
</dbReference>
<evidence type="ECO:0000256" key="1">
    <source>
        <dbReference type="SAM" id="MobiDB-lite"/>
    </source>
</evidence>
<dbReference type="AlphaFoldDB" id="A0A915HMS3"/>
<accession>A0A915HMS3</accession>
<protein>
    <submittedName>
        <fullName evidence="3">Uncharacterized protein</fullName>
    </submittedName>
</protein>